<comment type="subcellular location">
    <subcellularLocation>
        <location evidence="1">Endomembrane system</location>
        <topology evidence="1">Multi-pass membrane protein</topology>
    </subcellularLocation>
</comment>
<keyword evidence="3 5" id="KW-1133">Transmembrane helix</keyword>
<protein>
    <submittedName>
        <fullName evidence="7">DUF202 domain-containing protein</fullName>
    </submittedName>
</protein>
<dbReference type="RefSeq" id="WP_146319424.1">
    <property type="nucleotide sequence ID" value="NZ_CP042305.1"/>
</dbReference>
<evidence type="ECO:0000313" key="7">
    <source>
        <dbReference type="EMBL" id="QDZ14481.1"/>
    </source>
</evidence>
<feature type="transmembrane region" description="Helical" evidence="5">
    <location>
        <begin position="87"/>
        <end position="106"/>
    </location>
</feature>
<keyword evidence="8" id="KW-1185">Reference proteome</keyword>
<evidence type="ECO:0000256" key="1">
    <source>
        <dbReference type="ARBA" id="ARBA00004127"/>
    </source>
</evidence>
<keyword evidence="2 5" id="KW-0812">Transmembrane</keyword>
<proteinExistence type="predicted"/>
<accession>A0A5B8M2U4</accession>
<reference evidence="7 8" key="1">
    <citation type="submission" date="2019-07" db="EMBL/GenBank/DDBJ databases">
        <title>Full genome sequence of Humibacter sp. WJ7-1.</title>
        <authorList>
            <person name="Im W.-T."/>
        </authorList>
    </citation>
    <scope>NUCLEOTIDE SEQUENCE [LARGE SCALE GENOMIC DNA]</scope>
    <source>
        <strain evidence="7 8">WJ7-1</strain>
    </source>
</reference>
<feature type="transmembrane region" description="Helical" evidence="5">
    <location>
        <begin position="45"/>
        <end position="66"/>
    </location>
</feature>
<dbReference type="OrthoDB" id="3701077at2"/>
<sequence>MTGPTARDSGLQGERTALSWSRTCLALAVNGLVVFRAGWESGVGVLTMVGALLVASAVALTIFGNARGRALSGHGRHHDRIPSAAPAVPLVLLTAAALVACGAGIACTLVER</sequence>
<gene>
    <name evidence="7" type="ORF">FPZ11_06630</name>
</gene>
<name>A0A5B8M2U4_9MICO</name>
<dbReference type="EMBL" id="CP042305">
    <property type="protein sequence ID" value="QDZ14481.1"/>
    <property type="molecule type" value="Genomic_DNA"/>
</dbReference>
<dbReference type="GO" id="GO:0012505">
    <property type="term" value="C:endomembrane system"/>
    <property type="evidence" value="ECO:0007669"/>
    <property type="project" value="UniProtKB-SubCell"/>
</dbReference>
<evidence type="ECO:0000313" key="8">
    <source>
        <dbReference type="Proteomes" id="UP000320216"/>
    </source>
</evidence>
<dbReference type="AlphaFoldDB" id="A0A5B8M2U4"/>
<organism evidence="7 8">
    <name type="scientific">Humibacter ginsenosidimutans</name>
    <dbReference type="NCBI Taxonomy" id="2599293"/>
    <lineage>
        <taxon>Bacteria</taxon>
        <taxon>Bacillati</taxon>
        <taxon>Actinomycetota</taxon>
        <taxon>Actinomycetes</taxon>
        <taxon>Micrococcales</taxon>
        <taxon>Microbacteriaceae</taxon>
        <taxon>Humibacter</taxon>
    </lineage>
</organism>
<evidence type="ECO:0000259" key="6">
    <source>
        <dbReference type="Pfam" id="PF02656"/>
    </source>
</evidence>
<evidence type="ECO:0000256" key="3">
    <source>
        <dbReference type="ARBA" id="ARBA00022989"/>
    </source>
</evidence>
<feature type="domain" description="DUF202" evidence="6">
    <location>
        <begin position="8"/>
        <end position="65"/>
    </location>
</feature>
<keyword evidence="4 5" id="KW-0472">Membrane</keyword>
<evidence type="ECO:0000256" key="5">
    <source>
        <dbReference type="SAM" id="Phobius"/>
    </source>
</evidence>
<evidence type="ECO:0000256" key="2">
    <source>
        <dbReference type="ARBA" id="ARBA00022692"/>
    </source>
</evidence>
<dbReference type="InterPro" id="IPR003807">
    <property type="entry name" value="DUF202"/>
</dbReference>
<dbReference type="KEGG" id="huw:FPZ11_06630"/>
<evidence type="ECO:0000256" key="4">
    <source>
        <dbReference type="ARBA" id="ARBA00023136"/>
    </source>
</evidence>
<dbReference type="Proteomes" id="UP000320216">
    <property type="component" value="Chromosome"/>
</dbReference>
<dbReference type="Pfam" id="PF02656">
    <property type="entry name" value="DUF202"/>
    <property type="match status" value="1"/>
</dbReference>